<keyword evidence="1" id="KW-0433">Leucine-rich repeat</keyword>
<dbReference type="GO" id="GO:0005737">
    <property type="term" value="C:cytoplasm"/>
    <property type="evidence" value="ECO:0007669"/>
    <property type="project" value="TreeGrafter"/>
</dbReference>
<feature type="compositionally biased region" description="Polar residues" evidence="3">
    <location>
        <begin position="41"/>
        <end position="64"/>
    </location>
</feature>
<dbReference type="SMR" id="A0A8T3ARC1"/>
<dbReference type="PANTHER" id="PTHR15454:SF37">
    <property type="entry name" value="OUTER ARM DYNEIN LIGHT CHAIN 1 PROTEIN"/>
    <property type="match status" value="1"/>
</dbReference>
<evidence type="ECO:0000256" key="1">
    <source>
        <dbReference type="ARBA" id="ARBA00022614"/>
    </source>
</evidence>
<dbReference type="FunFam" id="3.80.10.10:FF:000505">
    <property type="entry name" value="Outer arm dynein light chain 1 protein"/>
    <property type="match status" value="1"/>
</dbReference>
<dbReference type="PANTHER" id="PTHR15454">
    <property type="entry name" value="NISCHARIN RELATED"/>
    <property type="match status" value="1"/>
</dbReference>
<evidence type="ECO:0000313" key="5">
    <source>
        <dbReference type="Proteomes" id="UP000829196"/>
    </source>
</evidence>
<dbReference type="AlphaFoldDB" id="A0A8T3ARC1"/>
<dbReference type="SUPFAM" id="SSF52075">
    <property type="entry name" value="Outer arm dynein light chain 1"/>
    <property type="match status" value="1"/>
</dbReference>
<dbReference type="EMBL" id="JAGYWB010000014">
    <property type="protein sequence ID" value="KAI0498574.1"/>
    <property type="molecule type" value="Genomic_DNA"/>
</dbReference>
<dbReference type="SMART" id="SM00369">
    <property type="entry name" value="LRR_TYP"/>
    <property type="match status" value="3"/>
</dbReference>
<evidence type="ECO:0000256" key="2">
    <source>
        <dbReference type="ARBA" id="ARBA00022737"/>
    </source>
</evidence>
<protein>
    <submittedName>
        <fullName evidence="4">Uncharacterized protein</fullName>
    </submittedName>
</protein>
<feature type="region of interest" description="Disordered" evidence="3">
    <location>
        <begin position="41"/>
        <end position="67"/>
    </location>
</feature>
<feature type="compositionally biased region" description="Basic residues" evidence="3">
    <location>
        <begin position="601"/>
        <end position="619"/>
    </location>
</feature>
<dbReference type="PROSITE" id="PS51450">
    <property type="entry name" value="LRR"/>
    <property type="match status" value="4"/>
</dbReference>
<comment type="caution">
    <text evidence="4">The sequence shown here is derived from an EMBL/GenBank/DDBJ whole genome shotgun (WGS) entry which is preliminary data.</text>
</comment>
<dbReference type="Proteomes" id="UP000829196">
    <property type="component" value="Unassembled WGS sequence"/>
</dbReference>
<evidence type="ECO:0000313" key="4">
    <source>
        <dbReference type="EMBL" id="KAI0498574.1"/>
    </source>
</evidence>
<dbReference type="InterPro" id="IPR003591">
    <property type="entry name" value="Leu-rich_rpt_typical-subtyp"/>
</dbReference>
<sequence>MAIFSCLTLFSAGKKKKSKKSVKGLHDSNISISDGKFHVKSSNLTTDSTENGTQESHIPVSKSSFPHGKKSTFISEAPINDSLPIAEFTGETAYEGGDEHDEIQSMKRDYSDFDLQAKGELASHGSNTDLNNYGFENKVETDEGISPEIMLASGHVSDPGLERTVFIRSPVLKRSCSNIETKRATESISSAKKSSSHCNLSNLLVLGRGEINYEAYSSPLSVKTSCSADRVMLKKRSSCQVLPSRSRKVWWKLFLWSHRNLHKLSAPAQFVSVATTANQKVGYSSDTHEPSRKPDKMKEKAIENQWVAFSLESSPRDRVNAWINSLADCTFNDEEMGAEGTIGHHHLEIGESSGKNHSHTSRHAIEEVMRANNIIRSLNSFSSVAHISCMGLKVIPTISAFGSLRSVNLSGNCIVHISPGSLPKGLHTLDLSRNKIATIEGLRDLTKLRVLNLSYNRISRIGHGLSNCTIIKELYLAGNKISEVEGLHRLLKLTVLDLSFNKITTAKAFGQLVANYNSLLALNLLGNPIQSCVGDEQVRKTVLSLLPHITYLNKQQIKQHRVREVPTSNSVAKAAIGDAGWSFQRRQVRRLGQVSGSSSSTKKKIRSKRKQQQSSSSRR</sequence>
<keyword evidence="2" id="KW-0677">Repeat</keyword>
<name>A0A8T3ARC1_DENNO</name>
<proteinExistence type="predicted"/>
<evidence type="ECO:0000256" key="3">
    <source>
        <dbReference type="SAM" id="MobiDB-lite"/>
    </source>
</evidence>
<organism evidence="4 5">
    <name type="scientific">Dendrobium nobile</name>
    <name type="common">Orchid</name>
    <dbReference type="NCBI Taxonomy" id="94219"/>
    <lineage>
        <taxon>Eukaryota</taxon>
        <taxon>Viridiplantae</taxon>
        <taxon>Streptophyta</taxon>
        <taxon>Embryophyta</taxon>
        <taxon>Tracheophyta</taxon>
        <taxon>Spermatophyta</taxon>
        <taxon>Magnoliopsida</taxon>
        <taxon>Liliopsida</taxon>
        <taxon>Asparagales</taxon>
        <taxon>Orchidaceae</taxon>
        <taxon>Epidendroideae</taxon>
        <taxon>Malaxideae</taxon>
        <taxon>Dendrobiinae</taxon>
        <taxon>Dendrobium</taxon>
    </lineage>
</organism>
<gene>
    <name evidence="4" type="ORF">KFK09_019462</name>
</gene>
<dbReference type="Pfam" id="PF13855">
    <property type="entry name" value="LRR_8"/>
    <property type="match status" value="1"/>
</dbReference>
<accession>A0A8T3ARC1</accession>
<dbReference type="InterPro" id="IPR032675">
    <property type="entry name" value="LRR_dom_sf"/>
</dbReference>
<dbReference type="SMART" id="SM00365">
    <property type="entry name" value="LRR_SD22"/>
    <property type="match status" value="4"/>
</dbReference>
<reference evidence="4" key="1">
    <citation type="journal article" date="2022" name="Front. Genet.">
        <title>Chromosome-Scale Assembly of the Dendrobium nobile Genome Provides Insights Into the Molecular Mechanism of the Biosynthesis of the Medicinal Active Ingredient of Dendrobium.</title>
        <authorList>
            <person name="Xu Q."/>
            <person name="Niu S.-C."/>
            <person name="Li K.-L."/>
            <person name="Zheng P.-J."/>
            <person name="Zhang X.-J."/>
            <person name="Jia Y."/>
            <person name="Liu Y."/>
            <person name="Niu Y.-X."/>
            <person name="Yu L.-H."/>
            <person name="Chen D.-F."/>
            <person name="Zhang G.-Q."/>
        </authorList>
    </citation>
    <scope>NUCLEOTIDE SEQUENCE</scope>
    <source>
        <tissue evidence="4">Leaf</tissue>
    </source>
</reference>
<keyword evidence="5" id="KW-1185">Reference proteome</keyword>
<dbReference type="OrthoDB" id="1904536at2759"/>
<dbReference type="InterPro" id="IPR001611">
    <property type="entry name" value="Leu-rich_rpt"/>
</dbReference>
<dbReference type="FunFam" id="3.80.10.10:FF:000200">
    <property type="entry name" value="Outer arm dynein light chain 1 protein"/>
    <property type="match status" value="1"/>
</dbReference>
<dbReference type="Pfam" id="PF13516">
    <property type="entry name" value="LRR_6"/>
    <property type="match status" value="1"/>
</dbReference>
<dbReference type="Gene3D" id="3.80.10.10">
    <property type="entry name" value="Ribonuclease Inhibitor"/>
    <property type="match status" value="2"/>
</dbReference>
<feature type="region of interest" description="Disordered" evidence="3">
    <location>
        <begin position="590"/>
        <end position="619"/>
    </location>
</feature>